<feature type="region of interest" description="Disordered" evidence="1">
    <location>
        <begin position="380"/>
        <end position="438"/>
    </location>
</feature>
<dbReference type="RefSeq" id="XP_018065056.1">
    <property type="nucleotide sequence ID" value="XM_018218802.1"/>
</dbReference>
<dbReference type="Proteomes" id="UP000070700">
    <property type="component" value="Unassembled WGS sequence"/>
</dbReference>
<feature type="compositionally biased region" description="Basic and acidic residues" evidence="1">
    <location>
        <begin position="216"/>
        <end position="229"/>
    </location>
</feature>
<evidence type="ECO:0000313" key="3">
    <source>
        <dbReference type="Proteomes" id="UP000070700"/>
    </source>
</evidence>
<dbReference type="OrthoDB" id="10427601at2759"/>
<keyword evidence="3" id="KW-1185">Reference proteome</keyword>
<accession>A0A194WRT3</accession>
<feature type="compositionally biased region" description="Basic and acidic residues" evidence="1">
    <location>
        <begin position="386"/>
        <end position="415"/>
    </location>
</feature>
<evidence type="ECO:0000313" key="2">
    <source>
        <dbReference type="EMBL" id="KUJ10701.1"/>
    </source>
</evidence>
<reference evidence="2 3" key="1">
    <citation type="submission" date="2015-10" db="EMBL/GenBank/DDBJ databases">
        <title>Full genome of DAOMC 229536 Phialocephala scopiformis, a fungal endophyte of spruce producing the potent anti-insectan compound rugulosin.</title>
        <authorList>
            <consortium name="DOE Joint Genome Institute"/>
            <person name="Walker A.K."/>
            <person name="Frasz S.L."/>
            <person name="Seifert K.A."/>
            <person name="Miller J.D."/>
            <person name="Mondo S.J."/>
            <person name="Labutti K."/>
            <person name="Lipzen A."/>
            <person name="Dockter R."/>
            <person name="Kennedy M."/>
            <person name="Grigoriev I.V."/>
            <person name="Spatafora J.W."/>
        </authorList>
    </citation>
    <scope>NUCLEOTIDE SEQUENCE [LARGE SCALE GENOMIC DNA]</scope>
    <source>
        <strain evidence="2 3">CBS 120377</strain>
    </source>
</reference>
<feature type="compositionally biased region" description="Basic and acidic residues" evidence="1">
    <location>
        <begin position="121"/>
        <end position="131"/>
    </location>
</feature>
<feature type="compositionally biased region" description="Basic residues" evidence="1">
    <location>
        <begin position="264"/>
        <end position="276"/>
    </location>
</feature>
<dbReference type="AlphaFoldDB" id="A0A194WRT3"/>
<proteinExistence type="predicted"/>
<sequence length="460" mass="51859">MSTISVHALSVMKTKNKKYWRSNIDADQCPKESIVYVVSNVIFELLLGERHVVKEWTLEQNSKINTERTVCETTNSEDMTTRQKKIPGIESMLAQVNLEPGGGFASSEESSTTTQKKRKTHDSERDSDKEVPVTSPNTNVDPPALRFHSIRSSTQMSSIDWQSDEEADFQFAPHSAQSPLTMRPKLIKGAKTAITVSEKPQDLRTMLIESAKAMVERKPGDLNYHKERNTQNPPKPSKAIDQAGSSIFRSSHSEDGILSSGMGHNRKSNSKVKSSRTLRQAKDNQQTTNKIARANEAKYPKPSHYGESDDDVSSFYLSDDSSPDPQPEESTQSFLSRISKLHNITLDTPAKKAFDIQADFDTAKPYDGNTPFAKRLRARLFPGMDQEGKEKTVEKGEAGKNSEKGGKEKTTKKEELDSEDEDWETVEKPKGPRKGLSWREELDWKLMSSWRKHEGLESFW</sequence>
<feature type="region of interest" description="Disordered" evidence="1">
    <location>
        <begin position="216"/>
        <end position="336"/>
    </location>
</feature>
<dbReference type="GeneID" id="28828528"/>
<name>A0A194WRT3_MOLSC</name>
<dbReference type="KEGG" id="psco:LY89DRAFT_723295"/>
<gene>
    <name evidence="2" type="ORF">LY89DRAFT_723295</name>
</gene>
<feature type="region of interest" description="Disordered" evidence="1">
    <location>
        <begin position="99"/>
        <end position="145"/>
    </location>
</feature>
<protein>
    <submittedName>
        <fullName evidence="2">Uncharacterized protein</fullName>
    </submittedName>
</protein>
<organism evidence="2 3">
    <name type="scientific">Mollisia scopiformis</name>
    <name type="common">Conifer needle endophyte fungus</name>
    <name type="synonym">Phialocephala scopiformis</name>
    <dbReference type="NCBI Taxonomy" id="149040"/>
    <lineage>
        <taxon>Eukaryota</taxon>
        <taxon>Fungi</taxon>
        <taxon>Dikarya</taxon>
        <taxon>Ascomycota</taxon>
        <taxon>Pezizomycotina</taxon>
        <taxon>Leotiomycetes</taxon>
        <taxon>Helotiales</taxon>
        <taxon>Mollisiaceae</taxon>
        <taxon>Mollisia</taxon>
    </lineage>
</organism>
<feature type="compositionally biased region" description="Basic and acidic residues" evidence="1">
    <location>
        <begin position="293"/>
        <end position="307"/>
    </location>
</feature>
<dbReference type="InParanoid" id="A0A194WRT3"/>
<evidence type="ECO:0000256" key="1">
    <source>
        <dbReference type="SAM" id="MobiDB-lite"/>
    </source>
</evidence>
<dbReference type="EMBL" id="KQ947428">
    <property type="protein sequence ID" value="KUJ10701.1"/>
    <property type="molecule type" value="Genomic_DNA"/>
</dbReference>